<keyword evidence="1" id="KW-1133">Transmembrane helix</keyword>
<evidence type="ECO:0000256" key="1">
    <source>
        <dbReference type="SAM" id="Phobius"/>
    </source>
</evidence>
<organism evidence="2 3">
    <name type="scientific">Vibrio gigantis</name>
    <dbReference type="NCBI Taxonomy" id="296199"/>
    <lineage>
        <taxon>Bacteria</taxon>
        <taxon>Pseudomonadati</taxon>
        <taxon>Pseudomonadota</taxon>
        <taxon>Gammaproteobacteria</taxon>
        <taxon>Vibrionales</taxon>
        <taxon>Vibrionaceae</taxon>
        <taxon>Vibrio</taxon>
    </lineage>
</organism>
<dbReference type="OrthoDB" id="6198436at2"/>
<dbReference type="RefSeq" id="WP_081231383.1">
    <property type="nucleotide sequence ID" value="NZ_AP025494.1"/>
</dbReference>
<sequence length="162" mass="18669">MNRKTLDIQRPCRRIHDGHSFMIAQRVLRLPDEDSGLSHSIVRFENSRVGFGSLKLKRRTAIRITNKENGQWIIRYCMGNGGKIKGLNKEYIAIDYDGVNELGVTFNKDVRLSVNTADWWDITRWFWTFPDLNVKLSFRLGLIGFLLGIISLADLIAKLFIA</sequence>
<accession>A0A5M9NXA3</accession>
<keyword evidence="3" id="KW-1185">Reference proteome</keyword>
<dbReference type="Proteomes" id="UP000322521">
    <property type="component" value="Unassembled WGS sequence"/>
</dbReference>
<dbReference type="AlphaFoldDB" id="A0A5M9NXA3"/>
<keyword evidence="1" id="KW-0812">Transmembrane</keyword>
<protein>
    <submittedName>
        <fullName evidence="2">Uncharacterized protein</fullName>
    </submittedName>
</protein>
<dbReference type="EMBL" id="VXJS01000007">
    <property type="protein sequence ID" value="KAA8675510.1"/>
    <property type="molecule type" value="Genomic_DNA"/>
</dbReference>
<evidence type="ECO:0000313" key="2">
    <source>
        <dbReference type="EMBL" id="KAA8675510.1"/>
    </source>
</evidence>
<comment type="caution">
    <text evidence="2">The sequence shown here is derived from an EMBL/GenBank/DDBJ whole genome shotgun (WGS) entry which is preliminary data.</text>
</comment>
<feature type="transmembrane region" description="Helical" evidence="1">
    <location>
        <begin position="140"/>
        <end position="161"/>
    </location>
</feature>
<evidence type="ECO:0000313" key="3">
    <source>
        <dbReference type="Proteomes" id="UP000322521"/>
    </source>
</evidence>
<gene>
    <name evidence="2" type="ORF">F4W18_12860</name>
</gene>
<name>A0A5M9NXA3_9VIBR</name>
<proteinExistence type="predicted"/>
<reference evidence="2 3" key="1">
    <citation type="submission" date="2019-09" db="EMBL/GenBank/DDBJ databases">
        <title>Draft genome sequence of various Type strains from the CCUG.</title>
        <authorList>
            <person name="Pineiro-Iglesias B."/>
            <person name="Tunovic T."/>
            <person name="Unosson C."/>
            <person name="Inganas E."/>
            <person name="Ohlen M."/>
            <person name="Cardew S."/>
            <person name="Jensie-Markopoulos S."/>
            <person name="Salva-Serra F."/>
            <person name="Jaen-Luchoro D."/>
            <person name="Karlsson R."/>
            <person name="Svensson-Stadler L."/>
            <person name="Chun J."/>
            <person name="Moore E."/>
        </authorList>
    </citation>
    <scope>NUCLEOTIDE SEQUENCE [LARGE SCALE GENOMIC DNA]</scope>
    <source>
        <strain evidence="2 3">CCUG 56969T</strain>
    </source>
</reference>
<keyword evidence="1" id="KW-0472">Membrane</keyword>